<reference evidence="4" key="1">
    <citation type="submission" date="2011-02" db="EMBL/GenBank/DDBJ databases">
        <title>The Genome Sequence of Capsaspora owczarzaki ATCC 30864.</title>
        <authorList>
            <person name="Russ C."/>
            <person name="Cuomo C."/>
            <person name="Burger G."/>
            <person name="Gray M.W."/>
            <person name="Holland P.W.H."/>
            <person name="King N."/>
            <person name="Lang F.B.F."/>
            <person name="Roger A.J."/>
            <person name="Ruiz-Trillo I."/>
            <person name="Young S.K."/>
            <person name="Zeng Q."/>
            <person name="Gargeya S."/>
            <person name="Alvarado L."/>
            <person name="Berlin A."/>
            <person name="Chapman S.B."/>
            <person name="Chen Z."/>
            <person name="Freedman E."/>
            <person name="Gellesch M."/>
            <person name="Goldberg J."/>
            <person name="Griggs A."/>
            <person name="Gujja S."/>
            <person name="Heilman E."/>
            <person name="Heiman D."/>
            <person name="Howarth C."/>
            <person name="Mehta T."/>
            <person name="Neiman D."/>
            <person name="Pearson M."/>
            <person name="Roberts A."/>
            <person name="Saif S."/>
            <person name="Shea T."/>
            <person name="Shenoy N."/>
            <person name="Sisk P."/>
            <person name="Stolte C."/>
            <person name="Sykes S."/>
            <person name="White J."/>
            <person name="Yandava C."/>
            <person name="Haas B."/>
            <person name="Nusbaum C."/>
            <person name="Birren B."/>
        </authorList>
    </citation>
    <scope>NUCLEOTIDE SEQUENCE</scope>
    <source>
        <strain evidence="4">ATCC 30864</strain>
    </source>
</reference>
<dbReference type="AlphaFoldDB" id="A0A0D2WXY2"/>
<dbReference type="InterPro" id="IPR029058">
    <property type="entry name" value="AB_hydrolase_fold"/>
</dbReference>
<dbReference type="GO" id="GO:0006629">
    <property type="term" value="P:lipid metabolic process"/>
    <property type="evidence" value="ECO:0007669"/>
    <property type="project" value="InterPro"/>
</dbReference>
<proteinExistence type="predicted"/>
<dbReference type="InParanoid" id="A0A0D2WXY2"/>
<dbReference type="RefSeq" id="XP_004342453.1">
    <property type="nucleotide sequence ID" value="XM_004342404.2"/>
</dbReference>
<gene>
    <name evidence="3" type="ORF">CAOG_008198</name>
</gene>
<dbReference type="PANTHER" id="PTHR45856">
    <property type="entry name" value="ALPHA/BETA-HYDROLASES SUPERFAMILY PROTEIN"/>
    <property type="match status" value="1"/>
</dbReference>
<dbReference type="PANTHER" id="PTHR45856:SF24">
    <property type="entry name" value="FUNGAL LIPASE-LIKE DOMAIN-CONTAINING PROTEIN"/>
    <property type="match status" value="1"/>
</dbReference>
<evidence type="ECO:0000313" key="3">
    <source>
        <dbReference type="EMBL" id="KJE98200.1"/>
    </source>
</evidence>
<evidence type="ECO:0000313" key="4">
    <source>
        <dbReference type="Proteomes" id="UP000008743"/>
    </source>
</evidence>
<dbReference type="STRING" id="595528.A0A0D2WXY2"/>
<sequence>MARAVGLAAVCAAALFALVLLAAERSTAIPVRVATDATDLPYDPNLANIMTTFSASAYCPPAQLQAWNCPSCVSNPLIKDFSVSAVITDAVLGTQVYVGTLDAIQGILVVFRGSSNIQNWIDDFYFFQTDFAYPGCPSTCRVHRGFYDSYNSTVTKGLLTELAKLKTSHPTYTTYVTGHSLGAAQAVFAAIQLAVDYGHNVVMYNMGEPRVGNKAFSQYFGIHVPNTYRIVHYNDIVPHLPPQFNHTVEEFHHICTEYFQDQNDANVRKCDSSCEDPTCMDSIPATHYSAEAHTVYLTIPMEC</sequence>
<protein>
    <submittedName>
        <fullName evidence="3">Lipase</fullName>
    </submittedName>
</protein>
<dbReference type="SUPFAM" id="SSF53474">
    <property type="entry name" value="alpha/beta-Hydrolases"/>
    <property type="match status" value="1"/>
</dbReference>
<keyword evidence="1" id="KW-0732">Signal</keyword>
<feature type="domain" description="Fungal lipase-type" evidence="2">
    <location>
        <begin position="109"/>
        <end position="243"/>
    </location>
</feature>
<keyword evidence="4" id="KW-1185">Reference proteome</keyword>
<dbReference type="Pfam" id="PF01764">
    <property type="entry name" value="Lipase_3"/>
    <property type="match status" value="1"/>
</dbReference>
<dbReference type="Gene3D" id="3.40.50.1820">
    <property type="entry name" value="alpha/beta hydrolase"/>
    <property type="match status" value="1"/>
</dbReference>
<name>A0A0D2WXY2_CAPO3</name>
<accession>A0A0D2WXY2</accession>
<dbReference type="EMBL" id="KE346377">
    <property type="protein sequence ID" value="KJE98200.1"/>
    <property type="molecule type" value="Genomic_DNA"/>
</dbReference>
<dbReference type="PhylomeDB" id="A0A0D2WXY2"/>
<dbReference type="eggNOG" id="KOG4569">
    <property type="taxonomic scope" value="Eukaryota"/>
</dbReference>
<dbReference type="InterPro" id="IPR002921">
    <property type="entry name" value="Fungal_lipase-type"/>
</dbReference>
<evidence type="ECO:0000256" key="1">
    <source>
        <dbReference type="SAM" id="SignalP"/>
    </source>
</evidence>
<dbReference type="InterPro" id="IPR051218">
    <property type="entry name" value="Sec_MonoDiacylglyc_Lipase"/>
</dbReference>
<dbReference type="CDD" id="cd00519">
    <property type="entry name" value="Lipase_3"/>
    <property type="match status" value="1"/>
</dbReference>
<evidence type="ECO:0000259" key="2">
    <source>
        <dbReference type="Pfam" id="PF01764"/>
    </source>
</evidence>
<feature type="signal peptide" evidence="1">
    <location>
        <begin position="1"/>
        <end position="28"/>
    </location>
</feature>
<organism evidence="3 4">
    <name type="scientific">Capsaspora owczarzaki (strain ATCC 30864)</name>
    <dbReference type="NCBI Taxonomy" id="595528"/>
    <lineage>
        <taxon>Eukaryota</taxon>
        <taxon>Filasterea</taxon>
        <taxon>Capsaspora</taxon>
    </lineage>
</organism>
<dbReference type="OMA" id="MEPRRWL"/>
<feature type="chain" id="PRO_5002270263" evidence="1">
    <location>
        <begin position="29"/>
        <end position="303"/>
    </location>
</feature>
<dbReference type="OrthoDB" id="426718at2759"/>
<dbReference type="Proteomes" id="UP000008743">
    <property type="component" value="Unassembled WGS sequence"/>
</dbReference>